<organism evidence="1 2">
    <name type="scientific">Staurois parvus</name>
    <dbReference type="NCBI Taxonomy" id="386267"/>
    <lineage>
        <taxon>Eukaryota</taxon>
        <taxon>Metazoa</taxon>
        <taxon>Chordata</taxon>
        <taxon>Craniata</taxon>
        <taxon>Vertebrata</taxon>
        <taxon>Euteleostomi</taxon>
        <taxon>Amphibia</taxon>
        <taxon>Batrachia</taxon>
        <taxon>Anura</taxon>
        <taxon>Neobatrachia</taxon>
        <taxon>Ranoidea</taxon>
        <taxon>Ranidae</taxon>
        <taxon>Staurois</taxon>
    </lineage>
</organism>
<sequence>MPASAGGHCRGRCRGDIAGAQDKVSTEEIPEQRCKVFPSVARGYRLCYTREYLQGG</sequence>
<feature type="non-terminal residue" evidence="1">
    <location>
        <position position="56"/>
    </location>
</feature>
<accession>A0ABN9D5X4</accession>
<gene>
    <name evidence="1" type="ORF">SPARVUS_LOCUS6621937</name>
</gene>
<proteinExistence type="predicted"/>
<comment type="caution">
    <text evidence="1">The sequence shown here is derived from an EMBL/GenBank/DDBJ whole genome shotgun (WGS) entry which is preliminary data.</text>
</comment>
<reference evidence="1" key="1">
    <citation type="submission" date="2023-05" db="EMBL/GenBank/DDBJ databases">
        <authorList>
            <person name="Stuckert A."/>
        </authorList>
    </citation>
    <scope>NUCLEOTIDE SEQUENCE</scope>
</reference>
<protein>
    <submittedName>
        <fullName evidence="1">Uncharacterized protein</fullName>
    </submittedName>
</protein>
<evidence type="ECO:0000313" key="2">
    <source>
        <dbReference type="Proteomes" id="UP001162483"/>
    </source>
</evidence>
<dbReference type="EMBL" id="CATNWA010014136">
    <property type="protein sequence ID" value="CAI9567929.1"/>
    <property type="molecule type" value="Genomic_DNA"/>
</dbReference>
<keyword evidence="2" id="KW-1185">Reference proteome</keyword>
<name>A0ABN9D5X4_9NEOB</name>
<dbReference type="Proteomes" id="UP001162483">
    <property type="component" value="Unassembled WGS sequence"/>
</dbReference>
<evidence type="ECO:0000313" key="1">
    <source>
        <dbReference type="EMBL" id="CAI9567929.1"/>
    </source>
</evidence>